<organism evidence="3 4">
    <name type="scientific">Cerrena zonata</name>
    <dbReference type="NCBI Taxonomy" id="2478898"/>
    <lineage>
        <taxon>Eukaryota</taxon>
        <taxon>Fungi</taxon>
        <taxon>Dikarya</taxon>
        <taxon>Basidiomycota</taxon>
        <taxon>Agaricomycotina</taxon>
        <taxon>Agaricomycetes</taxon>
        <taxon>Polyporales</taxon>
        <taxon>Cerrenaceae</taxon>
        <taxon>Cerrena</taxon>
    </lineage>
</organism>
<keyword evidence="4" id="KW-1185">Reference proteome</keyword>
<dbReference type="GO" id="GO:0004174">
    <property type="term" value="F:electron-transferring-flavoprotein dehydrogenase activity"/>
    <property type="evidence" value="ECO:0007669"/>
    <property type="project" value="TreeGrafter"/>
</dbReference>
<dbReference type="PANTHER" id="PTHR43735:SF2">
    <property type="entry name" value="FE-REGULATED PROTEIN 8"/>
    <property type="match status" value="1"/>
</dbReference>
<dbReference type="InterPro" id="IPR036188">
    <property type="entry name" value="FAD/NAD-bd_sf"/>
</dbReference>
<evidence type="ECO:0000313" key="3">
    <source>
        <dbReference type="EMBL" id="KAK7679023.1"/>
    </source>
</evidence>
<feature type="domain" description="FAD/NAD(P)-binding" evidence="2">
    <location>
        <begin position="261"/>
        <end position="379"/>
    </location>
</feature>
<dbReference type="GO" id="GO:0050660">
    <property type="term" value="F:flavin adenine dinucleotide binding"/>
    <property type="evidence" value="ECO:0007669"/>
    <property type="project" value="TreeGrafter"/>
</dbReference>
<comment type="caution">
    <text evidence="3">The sequence shown here is derived from an EMBL/GenBank/DDBJ whole genome shotgun (WGS) entry which is preliminary data.</text>
</comment>
<reference evidence="3 4" key="1">
    <citation type="submission" date="2022-09" db="EMBL/GenBank/DDBJ databases">
        <authorList>
            <person name="Palmer J.M."/>
        </authorList>
    </citation>
    <scope>NUCLEOTIDE SEQUENCE [LARGE SCALE GENOMIC DNA]</scope>
    <source>
        <strain evidence="3 4">DSM 7382</strain>
    </source>
</reference>
<sequence>MSQPLKAIVHKTVAVLGASYGGARTAHLLAQQLPADWRVVLIDRNSHMNHLYVLPRFAVLPVHAHKAFVPYSNLFHEASTPDKDYSRHLILNAQVTSLGEHSLTLNCSFPEHGIVDGQLNFDFAVYALGSHLPAPINLWGPVGDEEEIKEYSKPEEVSVPQTKAEDVSPSFPATSLDEPAPVVAASTVEKAIITAETDAAVLPSTLPQLAKEAEEKEALTSSPSEPVKDDKLVSQAPAVVPVAVNLPGTKPAAIDWLKRFSKRVEKVSSVLVVGGGALGIQYAADIAEVYPNKTVSLLHSRHRLLPRFDESMHDEILSTLSSLDVNLILGERLDFGFTGKTVINEQGVPERVVRTQSGREIRAELVMLCTGQTPNTDIMKSFLPDSIIPDGPSKHQIRVTRTLQVGVPIPASATPASSTTSPKSVGSQDDDEEEEEDPQYTVPHPHIFAIGDAADAFGAINAGHTAYLQGEVAARNILKMVQFREEGKEYPVEELERYKPGPPAIKVSLGLSKACYQYSGMVGKKTDVAEDLDAYAMWQAMHIETDEQGMLTL</sequence>
<feature type="compositionally biased region" description="Low complexity" evidence="1">
    <location>
        <begin position="410"/>
        <end position="422"/>
    </location>
</feature>
<feature type="compositionally biased region" description="Acidic residues" evidence="1">
    <location>
        <begin position="428"/>
        <end position="438"/>
    </location>
</feature>
<dbReference type="EMBL" id="JASBNA010000064">
    <property type="protein sequence ID" value="KAK7679023.1"/>
    <property type="molecule type" value="Genomic_DNA"/>
</dbReference>
<dbReference type="Gene3D" id="3.50.50.100">
    <property type="match status" value="1"/>
</dbReference>
<dbReference type="Proteomes" id="UP001385951">
    <property type="component" value="Unassembled WGS sequence"/>
</dbReference>
<feature type="region of interest" description="Disordered" evidence="1">
    <location>
        <begin position="152"/>
        <end position="175"/>
    </location>
</feature>
<dbReference type="Gene3D" id="3.50.50.60">
    <property type="entry name" value="FAD/NAD(P)-binding domain"/>
    <property type="match status" value="2"/>
</dbReference>
<protein>
    <recommendedName>
        <fullName evidence="2">FAD/NAD(P)-binding domain-containing protein</fullName>
    </recommendedName>
</protein>
<gene>
    <name evidence="3" type="ORF">QCA50_017967</name>
</gene>
<dbReference type="AlphaFoldDB" id="A0AAW0FNC8"/>
<dbReference type="Pfam" id="PF07992">
    <property type="entry name" value="Pyr_redox_2"/>
    <property type="match status" value="1"/>
</dbReference>
<accession>A0AAW0FNC8</accession>
<dbReference type="GO" id="GO:0005737">
    <property type="term" value="C:cytoplasm"/>
    <property type="evidence" value="ECO:0007669"/>
    <property type="project" value="TreeGrafter"/>
</dbReference>
<name>A0AAW0FNC8_9APHY</name>
<dbReference type="SUPFAM" id="SSF51905">
    <property type="entry name" value="FAD/NAD(P)-binding domain"/>
    <property type="match status" value="1"/>
</dbReference>
<proteinExistence type="predicted"/>
<evidence type="ECO:0000256" key="1">
    <source>
        <dbReference type="SAM" id="MobiDB-lite"/>
    </source>
</evidence>
<dbReference type="InterPro" id="IPR023753">
    <property type="entry name" value="FAD/NAD-binding_dom"/>
</dbReference>
<feature type="region of interest" description="Disordered" evidence="1">
    <location>
        <begin position="410"/>
        <end position="439"/>
    </location>
</feature>
<dbReference type="PANTHER" id="PTHR43735">
    <property type="entry name" value="APOPTOSIS-INDUCING FACTOR 1"/>
    <property type="match status" value="1"/>
</dbReference>
<evidence type="ECO:0000259" key="2">
    <source>
        <dbReference type="Pfam" id="PF07992"/>
    </source>
</evidence>
<evidence type="ECO:0000313" key="4">
    <source>
        <dbReference type="Proteomes" id="UP001385951"/>
    </source>
</evidence>